<dbReference type="InterPro" id="IPR002716">
    <property type="entry name" value="PIN_dom"/>
</dbReference>
<proteinExistence type="predicted"/>
<evidence type="ECO:0000259" key="1">
    <source>
        <dbReference type="Pfam" id="PF01850"/>
    </source>
</evidence>
<reference evidence="2" key="1">
    <citation type="submission" date="2018-06" db="EMBL/GenBank/DDBJ databases">
        <authorList>
            <person name="Zhirakovskaya E."/>
        </authorList>
    </citation>
    <scope>NUCLEOTIDE SEQUENCE</scope>
</reference>
<dbReference type="SUPFAM" id="SSF88723">
    <property type="entry name" value="PIN domain-like"/>
    <property type="match status" value="1"/>
</dbReference>
<dbReference type="CDD" id="cd18683">
    <property type="entry name" value="PIN_VapC-like"/>
    <property type="match status" value="1"/>
</dbReference>
<name>A0A3B1AW63_9ZZZZ</name>
<feature type="domain" description="PIN" evidence="1">
    <location>
        <begin position="4"/>
        <end position="125"/>
    </location>
</feature>
<dbReference type="PANTHER" id="PTHR39664">
    <property type="match status" value="1"/>
</dbReference>
<dbReference type="EMBL" id="UOFX01000010">
    <property type="protein sequence ID" value="VAX05981.1"/>
    <property type="molecule type" value="Genomic_DNA"/>
</dbReference>
<protein>
    <recommendedName>
        <fullName evidence="1">PIN domain-containing protein</fullName>
    </recommendedName>
</protein>
<organism evidence="2">
    <name type="scientific">hydrothermal vent metagenome</name>
    <dbReference type="NCBI Taxonomy" id="652676"/>
    <lineage>
        <taxon>unclassified sequences</taxon>
        <taxon>metagenomes</taxon>
        <taxon>ecological metagenomes</taxon>
    </lineage>
</organism>
<dbReference type="InterPro" id="IPR029060">
    <property type="entry name" value="PIN-like_dom_sf"/>
</dbReference>
<dbReference type="PANTHER" id="PTHR39664:SF2">
    <property type="entry name" value="NUCLEIC ACID-BINDING PROTEIN, CONTAINING PIN DOMAIN-RELATED"/>
    <property type="match status" value="1"/>
</dbReference>
<dbReference type="Pfam" id="PF01850">
    <property type="entry name" value="PIN"/>
    <property type="match status" value="1"/>
</dbReference>
<gene>
    <name evidence="2" type="ORF">MNBD_GAMMA26-652</name>
</gene>
<evidence type="ECO:0000313" key="2">
    <source>
        <dbReference type="EMBL" id="VAX05981.1"/>
    </source>
</evidence>
<dbReference type="Gene3D" id="3.40.50.1010">
    <property type="entry name" value="5'-nuclease"/>
    <property type="match status" value="1"/>
</dbReference>
<dbReference type="AlphaFoldDB" id="A0A3B1AW63"/>
<accession>A0A3B1AW63</accession>
<sequence length="131" mass="14606">MIGLDSNVVIRYLVQDDKAQAGKANRLIEKVLTPERPGLINHITLAEIAWVLKRCYGVTKPELVNILEGLLTTKQLLVENIEVAWKALRAFEAGNGDFSDALIAYLNQQLGCEDTVTFDKRAAKLEPMKLI</sequence>